<dbReference type="PANTHER" id="PTHR37049">
    <property type="entry name" value="PEPTIDASE S41 FAMILY PROTEIN"/>
    <property type="match status" value="1"/>
</dbReference>
<dbReference type="Proteomes" id="UP000326757">
    <property type="component" value="Unassembled WGS sequence"/>
</dbReference>
<accession>A0A5N6JM46</accession>
<reference evidence="1 2" key="1">
    <citation type="submission" date="2019-06" db="EMBL/GenBank/DDBJ databases">
        <title>Genome Sequence of the Brown Rot Fungal Pathogen Monilinia laxa.</title>
        <authorList>
            <person name="De Miccolis Angelini R.M."/>
            <person name="Landi L."/>
            <person name="Abate D."/>
            <person name="Pollastro S."/>
            <person name="Romanazzi G."/>
            <person name="Faretra F."/>
        </authorList>
    </citation>
    <scope>NUCLEOTIDE SEQUENCE [LARGE SCALE GENOMIC DNA]</scope>
    <source>
        <strain evidence="1 2">Mlax316</strain>
    </source>
</reference>
<dbReference type="InterPro" id="IPR052766">
    <property type="entry name" value="S41A_metabolite_peptidase"/>
</dbReference>
<keyword evidence="2" id="KW-1185">Reference proteome</keyword>
<sequence length="133" mass="13993">MRAIILCFEISANILPQATAFAAPSSTSSSIAATSTTSSPYLQGHVYNAVAKDPNNQVAGYFLNESDYEDTAVLQVASIANELFGNESTNPLTFQNTTQKFFNAARSASKIKLVIDLSGNGGGNAILPNDLAN</sequence>
<organism evidence="1 2">
    <name type="scientific">Monilinia laxa</name>
    <name type="common">Brown rot fungus</name>
    <name type="synonym">Sclerotinia laxa</name>
    <dbReference type="NCBI Taxonomy" id="61186"/>
    <lineage>
        <taxon>Eukaryota</taxon>
        <taxon>Fungi</taxon>
        <taxon>Dikarya</taxon>
        <taxon>Ascomycota</taxon>
        <taxon>Pezizomycotina</taxon>
        <taxon>Leotiomycetes</taxon>
        <taxon>Helotiales</taxon>
        <taxon>Sclerotiniaceae</taxon>
        <taxon>Monilinia</taxon>
    </lineage>
</organism>
<dbReference type="AlphaFoldDB" id="A0A5N6JM46"/>
<evidence type="ECO:0008006" key="3">
    <source>
        <dbReference type="Google" id="ProtNLM"/>
    </source>
</evidence>
<comment type="caution">
    <text evidence="1">The sequence shown here is derived from an EMBL/GenBank/DDBJ whole genome shotgun (WGS) entry which is preliminary data.</text>
</comment>
<name>A0A5N6JM46_MONLA</name>
<evidence type="ECO:0000313" key="2">
    <source>
        <dbReference type="Proteomes" id="UP000326757"/>
    </source>
</evidence>
<dbReference type="OrthoDB" id="27214at2759"/>
<dbReference type="PANTHER" id="PTHR37049:SF4">
    <property type="entry name" value="RHODANESE DOMAIN-CONTAINING PROTEIN"/>
    <property type="match status" value="1"/>
</dbReference>
<proteinExistence type="predicted"/>
<gene>
    <name evidence="1" type="ORF">EYC80_010724</name>
</gene>
<dbReference type="EMBL" id="VIGI01000023">
    <property type="protein sequence ID" value="KAB8288822.1"/>
    <property type="molecule type" value="Genomic_DNA"/>
</dbReference>
<protein>
    <recommendedName>
        <fullName evidence="3">Tail specific protease domain-containing protein</fullName>
    </recommendedName>
</protein>
<evidence type="ECO:0000313" key="1">
    <source>
        <dbReference type="EMBL" id="KAB8288822.1"/>
    </source>
</evidence>